<evidence type="ECO:0000313" key="9">
    <source>
        <dbReference type="Ensembl" id="ENSOSIP00000045832.1"/>
    </source>
</evidence>
<accession>A0A8C7ZMN3</accession>
<dbReference type="Gene3D" id="3.30.1330.30">
    <property type="match status" value="1"/>
</dbReference>
<dbReference type="GO" id="GO:0006915">
    <property type="term" value="P:apoptotic process"/>
    <property type="evidence" value="ECO:0007669"/>
    <property type="project" value="UniProtKB-KW"/>
</dbReference>
<dbReference type="Pfam" id="PF01248">
    <property type="entry name" value="Ribosomal_L7Ae"/>
    <property type="match status" value="1"/>
</dbReference>
<reference evidence="9" key="1">
    <citation type="submission" date="2025-08" db="UniProtKB">
        <authorList>
            <consortium name="Ensembl"/>
        </authorList>
    </citation>
    <scope>IDENTIFICATION</scope>
</reference>
<dbReference type="FunFam" id="3.30.1330.30:FF:000018">
    <property type="entry name" value="growth arrest and DNA damage-inducible protein GADD45 gamma"/>
    <property type="match status" value="1"/>
</dbReference>
<reference evidence="9" key="2">
    <citation type="submission" date="2025-09" db="UniProtKB">
        <authorList>
            <consortium name="Ensembl"/>
        </authorList>
    </citation>
    <scope>IDENTIFICATION</scope>
</reference>
<protein>
    <recommendedName>
        <fullName evidence="7">Growth arrest and DNA damage-inducible protein GADD45 gamma</fullName>
    </recommendedName>
</protein>
<evidence type="ECO:0000256" key="4">
    <source>
        <dbReference type="ARBA" id="ARBA00022782"/>
    </source>
</evidence>
<feature type="domain" description="Ribosomal protein eL8/eL30/eS12/Gadd45" evidence="8">
    <location>
        <begin position="136"/>
        <end position="218"/>
    </location>
</feature>
<keyword evidence="2" id="KW-0217">Developmental protein</keyword>
<keyword evidence="3" id="KW-0053">Apoptosis</keyword>
<comment type="similarity">
    <text evidence="1">Belongs to the GADD45 family.</text>
</comment>
<dbReference type="GO" id="GO:0005634">
    <property type="term" value="C:nucleus"/>
    <property type="evidence" value="ECO:0007669"/>
    <property type="project" value="InterPro"/>
</dbReference>
<dbReference type="GO" id="GO:0005737">
    <property type="term" value="C:cytoplasm"/>
    <property type="evidence" value="ECO:0007669"/>
    <property type="project" value="TreeGrafter"/>
</dbReference>
<dbReference type="PANTHER" id="PTHR10411:SF4">
    <property type="entry name" value="GROWTH ARREST AND DNA DAMAGE-INDUCIBLE PROTEIN GADD45 GAMMA"/>
    <property type="match status" value="1"/>
</dbReference>
<dbReference type="InterPro" id="IPR024824">
    <property type="entry name" value="GADD45"/>
</dbReference>
<evidence type="ECO:0000256" key="1">
    <source>
        <dbReference type="ARBA" id="ARBA00007361"/>
    </source>
</evidence>
<keyword evidence="4" id="KW-0221">Differentiation</keyword>
<dbReference type="GeneTree" id="ENSGT00950000182964"/>
<dbReference type="Ensembl" id="ENSOSIT00000048192.1">
    <property type="protein sequence ID" value="ENSOSIP00000045832.1"/>
    <property type="gene ID" value="ENSOSIG00000021757.1"/>
</dbReference>
<dbReference type="AlphaFoldDB" id="A0A8C7ZMN3"/>
<keyword evidence="10" id="KW-1185">Reference proteome</keyword>
<dbReference type="GO" id="GO:0030154">
    <property type="term" value="P:cell differentiation"/>
    <property type="evidence" value="ECO:0007669"/>
    <property type="project" value="UniProtKB-KW"/>
</dbReference>
<dbReference type="InterPro" id="IPR029064">
    <property type="entry name" value="Ribosomal_eL30-like_sf"/>
</dbReference>
<organism evidence="9 10">
    <name type="scientific">Oryzias sinensis</name>
    <name type="common">Chinese medaka</name>
    <dbReference type="NCBI Taxonomy" id="183150"/>
    <lineage>
        <taxon>Eukaryota</taxon>
        <taxon>Metazoa</taxon>
        <taxon>Chordata</taxon>
        <taxon>Craniata</taxon>
        <taxon>Vertebrata</taxon>
        <taxon>Euteleostomi</taxon>
        <taxon>Actinopterygii</taxon>
        <taxon>Neopterygii</taxon>
        <taxon>Teleostei</taxon>
        <taxon>Neoteleostei</taxon>
        <taxon>Acanthomorphata</taxon>
        <taxon>Ovalentaria</taxon>
        <taxon>Atherinomorphae</taxon>
        <taxon>Beloniformes</taxon>
        <taxon>Adrianichthyidae</taxon>
        <taxon>Oryziinae</taxon>
        <taxon>Oryzias</taxon>
    </lineage>
</organism>
<evidence type="ECO:0000256" key="5">
    <source>
        <dbReference type="ARBA" id="ARBA00055285"/>
    </source>
</evidence>
<evidence type="ECO:0000256" key="6">
    <source>
        <dbReference type="ARBA" id="ARBA00065160"/>
    </source>
</evidence>
<evidence type="ECO:0000256" key="2">
    <source>
        <dbReference type="ARBA" id="ARBA00022473"/>
    </source>
</evidence>
<proteinExistence type="inferred from homology"/>
<comment type="subunit">
    <text evidence="6">Undergoes concentration-dependent homodimerization, which is required for growth inhibititory activity and enhances interaction with PCNA. Interacts with GADD45GIP1. Interacts with PCNA.</text>
</comment>
<dbReference type="InterPro" id="IPR004038">
    <property type="entry name" value="Ribosomal_eL8/eL30/eS12/Gad45"/>
</dbReference>
<name>A0A8C7ZMN3_9TELE</name>
<dbReference type="Proteomes" id="UP000694383">
    <property type="component" value="Unplaced"/>
</dbReference>
<dbReference type="GO" id="GO:0043410">
    <property type="term" value="P:positive regulation of MAPK cascade"/>
    <property type="evidence" value="ECO:0007669"/>
    <property type="project" value="UniProtKB-ARBA"/>
</dbReference>
<dbReference type="PANTHER" id="PTHR10411">
    <property type="entry name" value="GROWTH ARREST AND DNA DAMAGE-INDUCIBLE PROTEIN GADD45"/>
    <property type="match status" value="1"/>
</dbReference>
<evidence type="ECO:0000259" key="8">
    <source>
        <dbReference type="Pfam" id="PF01248"/>
    </source>
</evidence>
<comment type="function">
    <text evidence="5">Involved in the regulation of growth and apoptosis. Mediates activation of stress-responsive MTK1/MEKK4 MAPKKK.</text>
</comment>
<evidence type="ECO:0000256" key="7">
    <source>
        <dbReference type="ARBA" id="ARBA00073052"/>
    </source>
</evidence>
<dbReference type="GO" id="GO:0051726">
    <property type="term" value="P:regulation of cell cycle"/>
    <property type="evidence" value="ECO:0007669"/>
    <property type="project" value="InterPro"/>
</dbReference>
<evidence type="ECO:0000313" key="10">
    <source>
        <dbReference type="Proteomes" id="UP000694383"/>
    </source>
</evidence>
<evidence type="ECO:0000256" key="3">
    <source>
        <dbReference type="ARBA" id="ARBA00022703"/>
    </source>
</evidence>
<sequence length="270" mass="29948">MERGGGGGGAEVVLRGDFLKGRDLTPTWGWQLLRLKLSGDFCFFPLPGCVKPMVGGRSGKVRPLPRNDAERFIKPPTACSDLRITPKRLTETHAHTALLRRESPDRAWNITMTLEEINGQENTMANADRVQSAGAALEELLLAAKKQDYLTVGVYESAKVMNVDPDSVAFCVLATDEEYECDIALQIHFTLIQAFCFDNDINVVRVNDIERLADLVGADETGEPKDVHCILVTSPSANPWKDPSLDKLSLFCEESRNAYDWVPTITLPER</sequence>